<evidence type="ECO:0000256" key="6">
    <source>
        <dbReference type="ARBA" id="ARBA00023277"/>
    </source>
</evidence>
<feature type="domain" description="Four-carbon acid sugar kinase nucleotide binding" evidence="8">
    <location>
        <begin position="232"/>
        <end position="401"/>
    </location>
</feature>
<evidence type="ECO:0000313" key="10">
    <source>
        <dbReference type="Proteomes" id="UP000254649"/>
    </source>
</evidence>
<accession>A0A380TPR4</accession>
<gene>
    <name evidence="9" type="ORF">NCTC10801_00639</name>
</gene>
<comment type="similarity">
    <text evidence="1">Belongs to the four-carbon acid sugar kinase family.</text>
</comment>
<evidence type="ECO:0000256" key="3">
    <source>
        <dbReference type="ARBA" id="ARBA00022741"/>
    </source>
</evidence>
<dbReference type="OrthoDB" id="191465at2"/>
<keyword evidence="6" id="KW-0119">Carbohydrate metabolism</keyword>
<dbReference type="InterPro" id="IPR031475">
    <property type="entry name" value="NBD_C"/>
</dbReference>
<dbReference type="Proteomes" id="UP000254649">
    <property type="component" value="Unassembled WGS sequence"/>
</dbReference>
<evidence type="ECO:0000256" key="2">
    <source>
        <dbReference type="ARBA" id="ARBA00022679"/>
    </source>
</evidence>
<keyword evidence="4" id="KW-0418">Kinase</keyword>
<dbReference type="Pfam" id="PF07005">
    <property type="entry name" value="SBD_N"/>
    <property type="match status" value="1"/>
</dbReference>
<evidence type="ECO:0000259" key="8">
    <source>
        <dbReference type="Pfam" id="PF17042"/>
    </source>
</evidence>
<protein>
    <submittedName>
        <fullName evidence="9">Hrp-dependent type III effector protein</fullName>
    </submittedName>
</protein>
<dbReference type="InterPro" id="IPR042213">
    <property type="entry name" value="NBD_C_sf"/>
</dbReference>
<dbReference type="GO" id="GO:0016301">
    <property type="term" value="F:kinase activity"/>
    <property type="evidence" value="ECO:0007669"/>
    <property type="project" value="UniProtKB-KW"/>
</dbReference>
<keyword evidence="5" id="KW-0067">ATP-binding</keyword>
<dbReference type="SUPFAM" id="SSF142764">
    <property type="entry name" value="YgbK-like"/>
    <property type="match status" value="1"/>
</dbReference>
<dbReference type="InterPro" id="IPR037051">
    <property type="entry name" value="4-carb_acid_sugar_kinase_N_sf"/>
</dbReference>
<evidence type="ECO:0000313" key="9">
    <source>
        <dbReference type="EMBL" id="SUT88798.1"/>
    </source>
</evidence>
<proteinExistence type="inferred from homology"/>
<dbReference type="Pfam" id="PF17042">
    <property type="entry name" value="NBD_C"/>
    <property type="match status" value="1"/>
</dbReference>
<evidence type="ECO:0000256" key="5">
    <source>
        <dbReference type="ARBA" id="ARBA00022840"/>
    </source>
</evidence>
<keyword evidence="3" id="KW-0547">Nucleotide-binding</keyword>
<evidence type="ECO:0000256" key="4">
    <source>
        <dbReference type="ARBA" id="ARBA00022777"/>
    </source>
</evidence>
<evidence type="ECO:0000256" key="1">
    <source>
        <dbReference type="ARBA" id="ARBA00005715"/>
    </source>
</evidence>
<keyword evidence="10" id="KW-1185">Reference proteome</keyword>
<keyword evidence="2" id="KW-0808">Transferase</keyword>
<sequence length="410" mass="45419">MELLIMADDFTGANDTGAHFAKNGISTDVLLHWQSSYTGHAQVVIVNTDSRAMTIENAQAKINQILNSVIPNKIYKKLDSTLRGNIGAELESCLMATECKLAIVCPAYPKANRIIDQGICYVNGKPLLETEFATDPKTPIISSYVKDIIHAQTAIPVIAMNMVQTKLEEVKDEIAQLCQQNQKTIIFFDACSENELKQIVALAQNLEEPLILAGSAGLAEYIEIPSKHHPILFVVASISEITTKKTQWLEHHSQVKQYGIDAEKLLIDNNYSHHLVQQITQSLDKNYHVVIKTDSSLQARQAIPELSQKLSLNRTALGEQISQKLAEITHRILQQQNYQFSALFLTGGDMAISVANTLGVSHYRIQGKIEHGVPYGHFPNTSIEHIPVITKAGGFGSEQLLQKVIDFIES</sequence>
<dbReference type="InterPro" id="IPR010737">
    <property type="entry name" value="4-carb_acid_sugar_kinase_N"/>
</dbReference>
<reference evidence="9 10" key="1">
    <citation type="submission" date="2018-06" db="EMBL/GenBank/DDBJ databases">
        <authorList>
            <consortium name="Pathogen Informatics"/>
            <person name="Doyle S."/>
        </authorList>
    </citation>
    <scope>NUCLEOTIDE SEQUENCE [LARGE SCALE GENOMIC DNA]</scope>
    <source>
        <strain evidence="9 10">NCTC10801</strain>
    </source>
</reference>
<name>A0A380TPR4_9PAST</name>
<evidence type="ECO:0000259" key="7">
    <source>
        <dbReference type="Pfam" id="PF07005"/>
    </source>
</evidence>
<organism evidence="9 10">
    <name type="scientific">[Actinobacillus] rossii</name>
    <dbReference type="NCBI Taxonomy" id="123820"/>
    <lineage>
        <taxon>Bacteria</taxon>
        <taxon>Pseudomonadati</taxon>
        <taxon>Pseudomonadota</taxon>
        <taxon>Gammaproteobacteria</taxon>
        <taxon>Pasteurellales</taxon>
        <taxon>Pasteurellaceae</taxon>
    </lineage>
</organism>
<dbReference type="EMBL" id="UFRQ01000003">
    <property type="protein sequence ID" value="SUT88798.1"/>
    <property type="molecule type" value="Genomic_DNA"/>
</dbReference>
<dbReference type="GO" id="GO:0005524">
    <property type="term" value="F:ATP binding"/>
    <property type="evidence" value="ECO:0007669"/>
    <property type="project" value="UniProtKB-KW"/>
</dbReference>
<dbReference type="Gene3D" id="3.40.980.20">
    <property type="entry name" value="Four-carbon acid sugar kinase, nucleotide binding domain"/>
    <property type="match status" value="1"/>
</dbReference>
<dbReference type="Gene3D" id="3.40.50.10840">
    <property type="entry name" value="Putative sugar-binding, N-terminal domain"/>
    <property type="match status" value="1"/>
</dbReference>
<feature type="domain" description="Four-carbon acid sugar kinase N-terminal" evidence="7">
    <location>
        <begin position="3"/>
        <end position="221"/>
    </location>
</feature>
<dbReference type="AlphaFoldDB" id="A0A380TPR4"/>